<dbReference type="SUPFAM" id="SSF52821">
    <property type="entry name" value="Rhodanese/Cell cycle control phosphatase"/>
    <property type="match status" value="1"/>
</dbReference>
<dbReference type="CDD" id="cd00158">
    <property type="entry name" value="RHOD"/>
    <property type="match status" value="1"/>
</dbReference>
<gene>
    <name evidence="2" type="ORF">Tci_829417</name>
</gene>
<feature type="non-terminal residue" evidence="2">
    <location>
        <position position="1"/>
    </location>
</feature>
<evidence type="ECO:0000259" key="1">
    <source>
        <dbReference type="PROSITE" id="PS50206"/>
    </source>
</evidence>
<accession>A0A699Q1E9</accession>
<evidence type="ECO:0000313" key="2">
    <source>
        <dbReference type="EMBL" id="GFC57447.1"/>
    </source>
</evidence>
<dbReference type="InterPro" id="IPR001763">
    <property type="entry name" value="Rhodanese-like_dom"/>
</dbReference>
<feature type="domain" description="Rhodanese" evidence="1">
    <location>
        <begin position="117"/>
        <end position="200"/>
    </location>
</feature>
<name>A0A699Q1E9_TANCI</name>
<protein>
    <submittedName>
        <fullName evidence="2">Peptidyl-prolyl cis-trans isomerase</fullName>
    </submittedName>
</protein>
<reference evidence="2" key="1">
    <citation type="journal article" date="2019" name="Sci. Rep.">
        <title>Draft genome of Tanacetum cinerariifolium, the natural source of mosquito coil.</title>
        <authorList>
            <person name="Yamashiro T."/>
            <person name="Shiraishi A."/>
            <person name="Satake H."/>
            <person name="Nakayama K."/>
        </authorList>
    </citation>
    <scope>NUCLEOTIDE SEQUENCE</scope>
</reference>
<dbReference type="PROSITE" id="PS50206">
    <property type="entry name" value="RHODANESE_3"/>
    <property type="match status" value="1"/>
</dbReference>
<dbReference type="InterPro" id="IPR036873">
    <property type="entry name" value="Rhodanese-like_dom_sf"/>
</dbReference>
<dbReference type="PANTHER" id="PTHR44086">
    <property type="entry name" value="THIOSULFATE SULFURTRANSFERASE RDL2, MITOCHONDRIAL-RELATED"/>
    <property type="match status" value="1"/>
</dbReference>
<dbReference type="GO" id="GO:0016853">
    <property type="term" value="F:isomerase activity"/>
    <property type="evidence" value="ECO:0007669"/>
    <property type="project" value="UniProtKB-KW"/>
</dbReference>
<comment type="caution">
    <text evidence="2">The sequence shown here is derived from an EMBL/GenBank/DDBJ whole genome shotgun (WGS) entry which is preliminary data.</text>
</comment>
<dbReference type="GO" id="GO:0004792">
    <property type="term" value="F:thiosulfate-cyanide sulfurtransferase activity"/>
    <property type="evidence" value="ECO:0007669"/>
    <property type="project" value="TreeGrafter"/>
</dbReference>
<keyword evidence="2" id="KW-0413">Isomerase</keyword>
<dbReference type="SMART" id="SM00450">
    <property type="entry name" value="RHOD"/>
    <property type="match status" value="1"/>
</dbReference>
<sequence>QPPLSPAGVPMLRPVMNQTVLATRGQQAISAAFTLYPNPAPIGTTVAVDGPRFSRAALLDVLGRQVWQQPAAQAGQATLHLPEGLPGGVYLPLLAFFTSSYFMPDITTSELKQRLQAGETPTIIDVREPWEVEESRIPGSQNIPLGTLPIKLDDLEDLKDQEVIVPCKSGGRSASAKAFLTQQGFTNVRNLEGGMLAYGS</sequence>
<dbReference type="Gene3D" id="3.40.250.10">
    <property type="entry name" value="Rhodanese-like domain"/>
    <property type="match status" value="1"/>
</dbReference>
<organism evidence="2">
    <name type="scientific">Tanacetum cinerariifolium</name>
    <name type="common">Dalmatian daisy</name>
    <name type="synonym">Chrysanthemum cinerariifolium</name>
    <dbReference type="NCBI Taxonomy" id="118510"/>
    <lineage>
        <taxon>Eukaryota</taxon>
        <taxon>Viridiplantae</taxon>
        <taxon>Streptophyta</taxon>
        <taxon>Embryophyta</taxon>
        <taxon>Tracheophyta</taxon>
        <taxon>Spermatophyta</taxon>
        <taxon>Magnoliopsida</taxon>
        <taxon>eudicotyledons</taxon>
        <taxon>Gunneridae</taxon>
        <taxon>Pentapetalae</taxon>
        <taxon>asterids</taxon>
        <taxon>campanulids</taxon>
        <taxon>Asterales</taxon>
        <taxon>Asteraceae</taxon>
        <taxon>Asteroideae</taxon>
        <taxon>Anthemideae</taxon>
        <taxon>Anthemidinae</taxon>
        <taxon>Tanacetum</taxon>
    </lineage>
</organism>
<dbReference type="EMBL" id="BKCJ010973654">
    <property type="protein sequence ID" value="GFC57447.1"/>
    <property type="molecule type" value="Genomic_DNA"/>
</dbReference>
<dbReference type="Pfam" id="PF00581">
    <property type="entry name" value="Rhodanese"/>
    <property type="match status" value="1"/>
</dbReference>
<dbReference type="AlphaFoldDB" id="A0A699Q1E9"/>
<dbReference type="PANTHER" id="PTHR44086:SF10">
    <property type="entry name" value="THIOSULFATE SULFURTRANSFERASE_RHODANESE-LIKE DOMAIN-CONTAINING PROTEIN 3"/>
    <property type="match status" value="1"/>
</dbReference>
<proteinExistence type="predicted"/>